<protein>
    <recommendedName>
        <fullName evidence="4">Membrane domain of glycerophosphoryl diester phosphodiesterase</fullName>
    </recommendedName>
</protein>
<sequence>MEVKFDFGKERKLGEIVQDFVNLLRLVIRHFAQTMFKLAVLPLCAMLVLIYYGTTRINLKSNLFFTESAEMLLLVFIGIIALLVFTTVFFGLGMEYFILLKNKKSTDFDAKSVVRSFRGHIGKYLKFLVVSIVAGLLLSIPLLLGVGILSFIPFIGSFAAGILMAFVGTWFACSFLFYREGYYGLTDTIQQTFGLLKKKFIDYGVSSYVVGMVFQILLMMLTIIPSVIVGIIAYNTLGFTDTFFDTFAGRMLTALGGTVLIVLYLVYYLLSVLVYGIIYETAKEMKYGEDVYDKINSLGRGNDAQ</sequence>
<feature type="transmembrane region" description="Helical" evidence="1">
    <location>
        <begin position="254"/>
        <end position="278"/>
    </location>
</feature>
<evidence type="ECO:0008006" key="4">
    <source>
        <dbReference type="Google" id="ProtNLM"/>
    </source>
</evidence>
<dbReference type="AlphaFoldDB" id="A0A1I6RB14"/>
<dbReference type="RefSeq" id="WP_093364465.1">
    <property type="nucleotide sequence ID" value="NZ_FOZZ01000003.1"/>
</dbReference>
<evidence type="ECO:0000256" key="1">
    <source>
        <dbReference type="SAM" id="Phobius"/>
    </source>
</evidence>
<reference evidence="2 3" key="1">
    <citation type="submission" date="2016-10" db="EMBL/GenBank/DDBJ databases">
        <authorList>
            <person name="de Groot N.N."/>
        </authorList>
    </citation>
    <scope>NUCLEOTIDE SEQUENCE [LARGE SCALE GENOMIC DNA]</scope>
    <source>
        <strain evidence="2 3">DSM 22789</strain>
    </source>
</reference>
<feature type="transmembrane region" description="Helical" evidence="1">
    <location>
        <begin position="158"/>
        <end position="178"/>
    </location>
</feature>
<evidence type="ECO:0000313" key="2">
    <source>
        <dbReference type="EMBL" id="SFS61688.1"/>
    </source>
</evidence>
<gene>
    <name evidence="2" type="ORF">SAMN05660206_103274</name>
</gene>
<dbReference type="STRING" id="683125.SAMN05660206_103274"/>
<accession>A0A1I6RB14</accession>
<name>A0A1I6RB14_9SPHI</name>
<dbReference type="EMBL" id="FOZZ01000003">
    <property type="protein sequence ID" value="SFS61688.1"/>
    <property type="molecule type" value="Genomic_DNA"/>
</dbReference>
<dbReference type="Proteomes" id="UP000198785">
    <property type="component" value="Unassembled WGS sequence"/>
</dbReference>
<feature type="transmembrane region" description="Helical" evidence="1">
    <location>
        <begin position="34"/>
        <end position="52"/>
    </location>
</feature>
<organism evidence="2 3">
    <name type="scientific">Sphingobacterium wenxiniae</name>
    <dbReference type="NCBI Taxonomy" id="683125"/>
    <lineage>
        <taxon>Bacteria</taxon>
        <taxon>Pseudomonadati</taxon>
        <taxon>Bacteroidota</taxon>
        <taxon>Sphingobacteriia</taxon>
        <taxon>Sphingobacteriales</taxon>
        <taxon>Sphingobacteriaceae</taxon>
        <taxon>Sphingobacterium</taxon>
    </lineage>
</organism>
<keyword evidence="3" id="KW-1185">Reference proteome</keyword>
<feature type="transmembrane region" description="Helical" evidence="1">
    <location>
        <begin position="72"/>
        <end position="94"/>
    </location>
</feature>
<keyword evidence="1" id="KW-1133">Transmembrane helix</keyword>
<dbReference type="OrthoDB" id="700024at2"/>
<proteinExistence type="predicted"/>
<feature type="transmembrane region" description="Helical" evidence="1">
    <location>
        <begin position="127"/>
        <end position="152"/>
    </location>
</feature>
<evidence type="ECO:0000313" key="3">
    <source>
        <dbReference type="Proteomes" id="UP000198785"/>
    </source>
</evidence>
<feature type="transmembrane region" description="Helical" evidence="1">
    <location>
        <begin position="208"/>
        <end position="234"/>
    </location>
</feature>
<keyword evidence="1" id="KW-0472">Membrane</keyword>
<keyword evidence="1" id="KW-0812">Transmembrane</keyword>